<dbReference type="GO" id="GO:0003724">
    <property type="term" value="F:RNA helicase activity"/>
    <property type="evidence" value="ECO:0007669"/>
    <property type="project" value="InterPro"/>
</dbReference>
<protein>
    <submittedName>
        <fullName evidence="19">Polyprotein</fullName>
    </submittedName>
</protein>
<dbReference type="GO" id="GO:0003723">
    <property type="term" value="F:RNA binding"/>
    <property type="evidence" value="ECO:0007669"/>
    <property type="project" value="InterPro"/>
</dbReference>
<evidence type="ECO:0000256" key="1">
    <source>
        <dbReference type="ARBA" id="ARBA00004192"/>
    </source>
</evidence>
<dbReference type="InterPro" id="IPR009003">
    <property type="entry name" value="Peptidase_S1_PA"/>
</dbReference>
<comment type="subcellular location">
    <subcellularLocation>
        <location evidence="1">Host cytoplasm</location>
    </subcellularLocation>
    <subcellularLocation>
        <location evidence="2">Virion</location>
    </subcellularLocation>
</comment>
<feature type="region of interest" description="Disordered" evidence="16">
    <location>
        <begin position="1981"/>
        <end position="2002"/>
    </location>
</feature>
<dbReference type="PROSITE" id="PS51218">
    <property type="entry name" value="SF3_HELICASE_2"/>
    <property type="match status" value="1"/>
</dbReference>
<evidence type="ECO:0000256" key="11">
    <source>
        <dbReference type="ARBA" id="ARBA00022807"/>
    </source>
</evidence>
<dbReference type="Pfam" id="PF00680">
    <property type="entry name" value="RdRP_1"/>
    <property type="match status" value="1"/>
</dbReference>
<dbReference type="Gene3D" id="1.20.960.20">
    <property type="match status" value="1"/>
</dbReference>
<dbReference type="SUPFAM" id="SSF56672">
    <property type="entry name" value="DNA/RNA polymerases"/>
    <property type="match status" value="1"/>
</dbReference>
<keyword evidence="9" id="KW-0547">Nucleotide-binding</keyword>
<evidence type="ECO:0000256" key="16">
    <source>
        <dbReference type="SAM" id="MobiDB-lite"/>
    </source>
</evidence>
<keyword evidence="11" id="KW-0788">Thiol protease</keyword>
<name>A0A6M9Z864_9VIRU</name>
<evidence type="ECO:0000259" key="18">
    <source>
        <dbReference type="PROSITE" id="PS51218"/>
    </source>
</evidence>
<evidence type="ECO:0000256" key="6">
    <source>
        <dbReference type="ARBA" id="ARBA00022670"/>
    </source>
</evidence>
<dbReference type="GO" id="GO:0044423">
    <property type="term" value="C:virion component"/>
    <property type="evidence" value="ECO:0007669"/>
    <property type="project" value="UniProtKB-KW"/>
</dbReference>
<dbReference type="InterPro" id="IPR029053">
    <property type="entry name" value="Viral_coat"/>
</dbReference>
<dbReference type="CDD" id="cd23169">
    <property type="entry name" value="ps-ssRNAv-Picornavirales"/>
    <property type="match status" value="1"/>
</dbReference>
<evidence type="ECO:0000256" key="8">
    <source>
        <dbReference type="ARBA" id="ARBA00022695"/>
    </source>
</evidence>
<feature type="domain" description="SF3 helicase" evidence="18">
    <location>
        <begin position="758"/>
        <end position="936"/>
    </location>
</feature>
<dbReference type="GO" id="GO:0005524">
    <property type="term" value="F:ATP binding"/>
    <property type="evidence" value="ECO:0007669"/>
    <property type="project" value="UniProtKB-KW"/>
</dbReference>
<dbReference type="Pfam" id="PF00910">
    <property type="entry name" value="RNA_helicase"/>
    <property type="match status" value="1"/>
</dbReference>
<keyword evidence="12" id="KW-0067">ATP-binding</keyword>
<keyword evidence="6" id="KW-0645">Protease</keyword>
<reference evidence="19" key="1">
    <citation type="submission" date="2020-01" db="EMBL/GenBank/DDBJ databases">
        <title>Viral genomes from wild and zoo birds in China.</title>
        <authorList>
            <person name="He M.Y."/>
            <person name="Shan L.T."/>
            <person name="Zhang W."/>
            <person name="Yang X.S."/>
        </authorList>
    </citation>
    <scope>NUCLEOTIDE SEQUENCE</scope>
    <source>
        <strain evidence="19">Ltt163pic4</strain>
    </source>
</reference>
<dbReference type="GO" id="GO:0003968">
    <property type="term" value="F:RNA-directed RNA polymerase activity"/>
    <property type="evidence" value="ECO:0007669"/>
    <property type="project" value="UniProtKB-KW"/>
</dbReference>
<evidence type="ECO:0000256" key="5">
    <source>
        <dbReference type="ARBA" id="ARBA00022553"/>
    </source>
</evidence>
<keyword evidence="10" id="KW-0378">Hydrolase</keyword>
<evidence type="ECO:0000256" key="13">
    <source>
        <dbReference type="ARBA" id="ARBA00022844"/>
    </source>
</evidence>
<evidence type="ECO:0000256" key="2">
    <source>
        <dbReference type="ARBA" id="ARBA00004328"/>
    </source>
</evidence>
<dbReference type="Gene3D" id="2.60.120.20">
    <property type="match status" value="2"/>
</dbReference>
<dbReference type="SUPFAM" id="SSF88633">
    <property type="entry name" value="Positive stranded ssRNA viruses"/>
    <property type="match status" value="2"/>
</dbReference>
<keyword evidence="3" id="KW-0696">RNA-directed RNA polymerase</keyword>
<organism evidence="19">
    <name type="scientific">Picornavirales sp</name>
    <dbReference type="NCBI Taxonomy" id="1955153"/>
    <lineage>
        <taxon>Viruses</taxon>
        <taxon>Riboviria</taxon>
        <taxon>Orthornavirae</taxon>
        <taxon>Pisuviricota</taxon>
        <taxon>Pisoniviricetes</taxon>
        <taxon>Picornavirales</taxon>
    </lineage>
</organism>
<dbReference type="InterPro" id="IPR001205">
    <property type="entry name" value="RNA-dir_pol_C"/>
</dbReference>
<dbReference type="GO" id="GO:0006508">
    <property type="term" value="P:proteolysis"/>
    <property type="evidence" value="ECO:0007669"/>
    <property type="project" value="UniProtKB-KW"/>
</dbReference>
<keyword evidence="8" id="KW-0548">Nucleotidyltransferase</keyword>
<dbReference type="Gene3D" id="3.30.70.270">
    <property type="match status" value="1"/>
</dbReference>
<evidence type="ECO:0000256" key="14">
    <source>
        <dbReference type="ARBA" id="ARBA00022953"/>
    </source>
</evidence>
<evidence type="ECO:0000256" key="4">
    <source>
        <dbReference type="ARBA" id="ARBA00022520"/>
    </source>
</evidence>
<dbReference type="EMBL" id="MT138405">
    <property type="protein sequence ID" value="QKN88989.1"/>
    <property type="molecule type" value="Genomic_RNA"/>
</dbReference>
<evidence type="ECO:0000256" key="9">
    <source>
        <dbReference type="ARBA" id="ARBA00022741"/>
    </source>
</evidence>
<keyword evidence="7" id="KW-0808">Transferase</keyword>
<evidence type="ECO:0000256" key="12">
    <source>
        <dbReference type="ARBA" id="ARBA00022840"/>
    </source>
</evidence>
<dbReference type="GO" id="GO:0030430">
    <property type="term" value="C:host cell cytoplasm"/>
    <property type="evidence" value="ECO:0007669"/>
    <property type="project" value="UniProtKB-SubCell"/>
</dbReference>
<dbReference type="PROSITE" id="PS50507">
    <property type="entry name" value="RDRP_SSRNA_POS"/>
    <property type="match status" value="1"/>
</dbReference>
<evidence type="ECO:0000259" key="17">
    <source>
        <dbReference type="PROSITE" id="PS50507"/>
    </source>
</evidence>
<accession>A0A6M9Z864</accession>
<keyword evidence="14" id="KW-0693">Viral RNA replication</keyword>
<feature type="domain" description="RdRp catalytic" evidence="17">
    <location>
        <begin position="1674"/>
        <end position="1796"/>
    </location>
</feature>
<dbReference type="InterPro" id="IPR004004">
    <property type="entry name" value="Helic/Pol/Pept_Calicivir-typ"/>
</dbReference>
<evidence type="ECO:0000256" key="10">
    <source>
        <dbReference type="ARBA" id="ARBA00022801"/>
    </source>
</evidence>
<keyword evidence="4" id="KW-0191">Covalent protein-RNA linkage</keyword>
<proteinExistence type="predicted"/>
<dbReference type="InterPro" id="IPR043502">
    <property type="entry name" value="DNA/RNA_pol_sf"/>
</dbReference>
<dbReference type="SUPFAM" id="SSF52540">
    <property type="entry name" value="P-loop containing nucleoside triphosphate hydrolases"/>
    <property type="match status" value="1"/>
</dbReference>
<dbReference type="GO" id="GO:0008234">
    <property type="term" value="F:cysteine-type peptidase activity"/>
    <property type="evidence" value="ECO:0007669"/>
    <property type="project" value="UniProtKB-KW"/>
</dbReference>
<evidence type="ECO:0000256" key="3">
    <source>
        <dbReference type="ARBA" id="ARBA00022484"/>
    </source>
</evidence>
<dbReference type="InterPro" id="IPR007094">
    <property type="entry name" value="RNA-dir_pol_PSvirus"/>
</dbReference>
<dbReference type="InterPro" id="IPR000605">
    <property type="entry name" value="Helicase_SF3_ssDNA/RNA_vir"/>
</dbReference>
<dbReference type="InterPro" id="IPR014759">
    <property type="entry name" value="Helicase_SF3_ssRNA_vir"/>
</dbReference>
<dbReference type="GO" id="GO:0006351">
    <property type="term" value="P:DNA-templated transcription"/>
    <property type="evidence" value="ECO:0007669"/>
    <property type="project" value="InterPro"/>
</dbReference>
<dbReference type="GO" id="GO:0039694">
    <property type="term" value="P:viral RNA genome replication"/>
    <property type="evidence" value="ECO:0007669"/>
    <property type="project" value="InterPro"/>
</dbReference>
<sequence length="2897" mass="327289">MNEEVEDLNSTSAEVYFDDGISDGYYDAQSEDEASICPEKPIEKTELVNKKKVDHRVYTLSDEGNLECLGTYNSWMASRRDDIPDRDDERIFPAPFDNLSLPSPCSYDCSNIESSPNDLPIKTVAYKILPDTSDFAYPVTVMETTIPSVDDVLADYAMDGNGECFLHDAEYFPLRVLPRFSPLDYSVSKNFMDTPQVPFPRFHNANCLPLYLRFIEGVASEDDYKIQLSCSSRVSNFYSLMLYKAPLPSSVLTLTFDPQGYWFKDYRRLDLCKQCGRPLPEEDQGVYTIPLRQSCICHPLVPRFLKANSSRVSDNDLALLLSCSPGFQTLSPRWQKRVIEALHFSSTCGFIDTLCIESYRFNPLLLDVLEVSGLSILRPTPPVLLSLAYKWFATFSDLEPSVSYELVLALSHFGLLRHLESMIRDSSDPLSPAPKLIMRASLLPSRRSHAHFVSLGDPSDMVRAPIHDASELEPLHEEFSGEEAQAGGVVPPHYLKLPRFLASLDQKISSAMANVTQEPKVWEPFHEVLLNIFPKLPPLSPDFKKSFVLLHLHFLFERKTSVSFLSSLVFAKQHMSTDEVLILDTFHALYILLRYVFRLLKIFDSGEEAQSKIEKEENFLVRSLHGFIKLLLPINDPALLNDLNNRLRCLASLKSFSRDFWSLMQWLVDFVVQWYRVHVVGVADATKAFCDKVDSLEEVFVTEDGETTSLRTELTKNKTSRLTVLALLSQGRLMLSRLERSDVKKETLIPLKDRVRKLEKIISGNQATFVGCEGKVKPYALYIHGAPGVGKTCMLTHLAHDLCYVLDDLEFDESRDIYAFNPDTPYHDQYAYQRFTVCNDVFQMKDEQMRNTEIFNLIQMTDESPYPLNIAECSGKGTIYFASPFVFLTSNFDMSAHLEDLASRMENPSAIVRRMNLYIEVLAPKLDPELEGFQRDAMRFMVYKAGQDREAMNWWELVEYLKKDVSHVFFQSEAISKTKLTDQEKAKIDAIKRMPSLRPRVLQGKDSRLPLSVESPVPSTSISPLQPVLDKLETIKKHERTESTGSTTVPLLAAKTTEEAQSFFACPVSMPSRTYLTLHPPPRILRFLAGYYWPHLVLSSQARMYCELYDDLESWTPFLSVMLKIFAIGAPIYWIHNMIMHFFRGEDTQGGGGIETSGAEFEIKPRRRPKRQGKLRSFELAEAGTMVDGWESPNGPIVQQRVVNNMAYVVRGDLKTNGIFVFGHVLLVPLHLFSDPNTDQITVLLRGCCSIPVDMSELPEDSVMMVPDRQLLFIDLSYYLKNYPIFSDLRSYFISPVSDSDYETPHAYLPVLRGTNATGMLTLLPIENVNPCTSTVQIRDAANGRDFPVVKSIRGTVRSGKGDCGSVWILDRGSNGGAKIAGVHISGDPSRNMGRASVLTKRMIDEVAAHYRYGMPKSAVTAPDVTDLVVDLPAAMEEFQALDFRGMTSIVVPQASKTALRKSIWQGFRPATTAPARLRPFHSPQGEIRPHVVNFQKYAGQRQNIPQDLIYAAMEGIRDWYPRIERSRRRVLTLEQAVFGEANGYNPSIKTDTSVGYPFILHGQKRSDYFTLEPQWISDKLRELVQSVIENPSENLLILDNLKDERLKLTKVQKGDTRIFSILPFTFNIALKIYFGDFLFYVKSLFPSAPVKMGISAFPDDWTQLYNYLNDNQGGLIAGDYSGWDRKAHFEVFMSLVDYVNWWYDDGNDEVRRRLARAIFESEHYLMGNIYSTRAGMPSGCYLTTLFNSLANLVYWYLFIISTYHELPPDHQKWFVPAIYGDDHIVSVRAHPEINMISFGQWIQPLGLKYTDAQKELPTVPYLSWPDVVFLKRTFRHEGSQVWGPLELPVILEMVQWYRDSLYAKKAGVKAISGQILDAAANELVHHGRQVYTEVLKEMLDYAQENANLDLSGFVCTYDAKIKQLFSPPDSGFYRDFSLWSCSFPPFIPSLPLAQEEAQAGPFGESAPEASVGEIMSEIASDVPTPTTDSEGLADVSRETSSNEEVVSGTVITDAVVTHQISGLTHYLDTQEHISVEVPGSVSSVVDPNFVFPKGYFAPCERSLPVYSNVIPSSAGAYPVVRLDPLNFLVKKDFIASKLIYAQQIRFNMEIQIRILATNYHYGQLLCVFRPAYHPFLKGERKDETAILDDDKVWHEWKLVPSNWAHQGPFDTAFSASTLPSHVLSITAGQSLTFRVPWSLPYQYVPTYAVTMPRYHFGILDIYTITPILPTDCDSPIVEVFARLCDIEGYGYHSLREYCGDAKYKIKYWQYKTWSGGDESYVKIPFPIPSVGAYVKDLEIKTAQQQTGLGVLDPPSMTREKVVGRWNGGVRDGPEKQEGVPKEIAQAGEVTVIEQDTTTHAVPGPFSQLRTAIGGVLQQLGLCKPPLSAPETTVITAPSLTNSVAPDITRSTGYDMSGLLQYPRSRHSDKTQLETLAATPMYVGFFRLSKVTDTVELPLNVMNAIRQTNTYQCTPYSYIAQRFRFYRGSYHYKIHFSSSSFVNARVAVTVHRFGTDDERGLLPTQFVEVKGDTIVEGDVPFLHPSIWARTRDKTFTWFVTVKLIDPPVAYKKDLAPPIVASVWLSMRGMQVCQPDSSILSGIPWGFNYYFEGTHPPTPQVILSRGTPGLVPARSGVISLRTGDVVHVFDDPGEKAQAGELPGVSYYNRSLHEGSVDIPTSVYHIAKRYALTRCTMLSPFCAPMVMSRDKNGLYTQHYAFTFHLNPTYFAALFRWVAGSACLISGAHDMIFDYPLVGTEYEQIMHDHKTFKKVEEFFLSGGLHPVANKMGENMIAIRQPFRSDIPFISGPHLTLYDTHENSIGGCHAVTMHRYHKPYEAIQGFFMSRGVKKDSSAIANYSLAWCFGDDLCYNQFLGIPIQNLLDEDTLAKALFGDWDA</sequence>
<dbReference type="SUPFAM" id="SSF50494">
    <property type="entry name" value="Trypsin-like serine proteases"/>
    <property type="match status" value="1"/>
</dbReference>
<keyword evidence="5" id="KW-0597">Phosphoprotein</keyword>
<keyword evidence="13" id="KW-0946">Virion</keyword>
<dbReference type="InterPro" id="IPR043128">
    <property type="entry name" value="Rev_trsase/Diguanyl_cyclase"/>
</dbReference>
<dbReference type="InterPro" id="IPR027417">
    <property type="entry name" value="P-loop_NTPase"/>
</dbReference>
<keyword evidence="15" id="KW-1035">Host cytoplasm</keyword>
<dbReference type="PRINTS" id="PR00918">
    <property type="entry name" value="CALICVIRUSNS"/>
</dbReference>
<evidence type="ECO:0000256" key="7">
    <source>
        <dbReference type="ARBA" id="ARBA00022679"/>
    </source>
</evidence>
<evidence type="ECO:0000313" key="19">
    <source>
        <dbReference type="EMBL" id="QKN88989.1"/>
    </source>
</evidence>
<evidence type="ECO:0000256" key="15">
    <source>
        <dbReference type="ARBA" id="ARBA00023200"/>
    </source>
</evidence>